<dbReference type="EMBL" id="PNBA02000008">
    <property type="protein sequence ID" value="KAG6416147.1"/>
    <property type="molecule type" value="Genomic_DNA"/>
</dbReference>
<name>A0A8X8ZS62_SALSN</name>
<dbReference type="AlphaFoldDB" id="A0A8X8ZS62"/>
<proteinExistence type="predicted"/>
<gene>
    <name evidence="1" type="ORF">SASPL_123571</name>
</gene>
<dbReference type="PANTHER" id="PTHR13453:SF1">
    <property type="entry name" value="KAT8 REGULATORY NSL COMPLEX SUBUNIT 2"/>
    <property type="match status" value="1"/>
</dbReference>
<comment type="caution">
    <text evidence="1">The sequence shown here is derived from an EMBL/GenBank/DDBJ whole genome shotgun (WGS) entry which is preliminary data.</text>
</comment>
<evidence type="ECO:0000313" key="2">
    <source>
        <dbReference type="Proteomes" id="UP000298416"/>
    </source>
</evidence>
<keyword evidence="2" id="KW-1185">Reference proteome</keyword>
<reference evidence="1" key="1">
    <citation type="submission" date="2018-01" db="EMBL/GenBank/DDBJ databases">
        <authorList>
            <person name="Mao J.F."/>
        </authorList>
    </citation>
    <scope>NUCLEOTIDE SEQUENCE</scope>
    <source>
        <strain evidence="1">Huo1</strain>
        <tissue evidence="1">Leaf</tissue>
    </source>
</reference>
<sequence length="181" mass="20663">MEMRYINPWSTHCVRTTRFTDNAQHRRYLRRNAGSFAAVPLRVDGSEQDAALSKSEFLTRPEVIELRGRRVKQLAQIYRDQYWLLMEELKLKYREYYWEYGKSPFVQRINSDNDLGFNATGRPFTNLALSTLRGVVEISVVKSAARDISVVKNAPQARSGRQLNCPEMAGASLGAVGAPNF</sequence>
<reference evidence="1" key="2">
    <citation type="submission" date="2020-08" db="EMBL/GenBank/DDBJ databases">
        <title>Plant Genome Project.</title>
        <authorList>
            <person name="Zhang R.-G."/>
        </authorList>
    </citation>
    <scope>NUCLEOTIDE SEQUENCE</scope>
    <source>
        <strain evidence="1">Huo1</strain>
        <tissue evidence="1">Leaf</tissue>
    </source>
</reference>
<dbReference type="GO" id="GO:0044545">
    <property type="term" value="C:NSL complex"/>
    <property type="evidence" value="ECO:0007669"/>
    <property type="project" value="TreeGrafter"/>
</dbReference>
<dbReference type="PANTHER" id="PTHR13453">
    <property type="entry name" value="KAT8 REGULATORY NSL COMPLEX SUBUNIT 2"/>
    <property type="match status" value="1"/>
</dbReference>
<evidence type="ECO:0000313" key="1">
    <source>
        <dbReference type="EMBL" id="KAG6416147.1"/>
    </source>
</evidence>
<accession>A0A8X8ZS62</accession>
<protein>
    <submittedName>
        <fullName evidence="1">Uncharacterized protein</fullName>
    </submittedName>
</protein>
<dbReference type="Proteomes" id="UP000298416">
    <property type="component" value="Unassembled WGS sequence"/>
</dbReference>
<dbReference type="InterPro" id="IPR026316">
    <property type="entry name" value="NSL2"/>
</dbReference>
<organism evidence="1">
    <name type="scientific">Salvia splendens</name>
    <name type="common">Scarlet sage</name>
    <dbReference type="NCBI Taxonomy" id="180675"/>
    <lineage>
        <taxon>Eukaryota</taxon>
        <taxon>Viridiplantae</taxon>
        <taxon>Streptophyta</taxon>
        <taxon>Embryophyta</taxon>
        <taxon>Tracheophyta</taxon>
        <taxon>Spermatophyta</taxon>
        <taxon>Magnoliopsida</taxon>
        <taxon>eudicotyledons</taxon>
        <taxon>Gunneridae</taxon>
        <taxon>Pentapetalae</taxon>
        <taxon>asterids</taxon>
        <taxon>lamiids</taxon>
        <taxon>Lamiales</taxon>
        <taxon>Lamiaceae</taxon>
        <taxon>Nepetoideae</taxon>
        <taxon>Mentheae</taxon>
        <taxon>Salviinae</taxon>
        <taxon>Salvia</taxon>
        <taxon>Salvia subgen. Calosphace</taxon>
        <taxon>core Calosphace</taxon>
    </lineage>
</organism>